<reference evidence="2" key="1">
    <citation type="submission" date="2014-08" db="EMBL/GenBank/DDBJ databases">
        <title>Comparative genomics of the Paenibacillus odorifer group.</title>
        <authorList>
            <person name="den Bakker H.C."/>
            <person name="Tsai Y.-C.Y.-C."/>
            <person name="Martin N."/>
            <person name="Korlach J."/>
            <person name="Wiedmann M."/>
        </authorList>
    </citation>
    <scope>NUCLEOTIDE SEQUENCE [LARGE SCALE GENOMIC DNA]</scope>
    <source>
        <strain evidence="2">DSM 13188</strain>
    </source>
</reference>
<name>A0A089LP13_PAEBO</name>
<feature type="domain" description="DUF1989" evidence="1">
    <location>
        <begin position="12"/>
        <end position="174"/>
    </location>
</feature>
<dbReference type="PANTHER" id="PTHR31527:SF0">
    <property type="entry name" value="RE64534P"/>
    <property type="match status" value="1"/>
</dbReference>
<dbReference type="AlphaFoldDB" id="A0A089LP13"/>
<dbReference type="RefSeq" id="WP_042217595.1">
    <property type="nucleotide sequence ID" value="NZ_CP009285.1"/>
</dbReference>
<keyword evidence="3" id="KW-1185">Reference proteome</keyword>
<dbReference type="GO" id="GO:0032259">
    <property type="term" value="P:methylation"/>
    <property type="evidence" value="ECO:0007669"/>
    <property type="project" value="UniProtKB-KW"/>
</dbReference>
<dbReference type="HOGENOM" id="CLU_079904_1_2_9"/>
<dbReference type="OrthoDB" id="9772660at2"/>
<dbReference type="PANTHER" id="PTHR31527">
    <property type="entry name" value="RE64534P"/>
    <property type="match status" value="1"/>
</dbReference>
<sequence>MTTDKVIEEILVPAYEGRSARVRKGQTLYIIDTEGKQVGDFVCFNAEDPDEHVSPVHMRSSLSSIRLKVGDGLYSNRRRPLMQLTKDTVGKHDFFFPACDYYRYKIDFGLEEHPNCHDNLQKALHKYQLGHKELPDPINWFMNNALDEHLDYVIEEPLSRPGDYVALLALTDVIVALSSCSQDLAPVNGFKVTPLMMQITEPAPAVHPSHRDVPYR</sequence>
<gene>
    <name evidence="2" type="ORF">PBOR_31310</name>
</gene>
<evidence type="ECO:0000259" key="1">
    <source>
        <dbReference type="Pfam" id="PF09347"/>
    </source>
</evidence>
<dbReference type="EMBL" id="CP009285">
    <property type="protein sequence ID" value="AIQ60918.1"/>
    <property type="molecule type" value="Genomic_DNA"/>
</dbReference>
<dbReference type="Pfam" id="PF09347">
    <property type="entry name" value="DUF1989"/>
    <property type="match status" value="1"/>
</dbReference>
<dbReference type="GO" id="GO:0008168">
    <property type="term" value="F:methyltransferase activity"/>
    <property type="evidence" value="ECO:0007669"/>
    <property type="project" value="UniProtKB-KW"/>
</dbReference>
<protein>
    <submittedName>
        <fullName evidence="2">Aminomethyltransferase</fullName>
    </submittedName>
</protein>
<dbReference type="Proteomes" id="UP000029518">
    <property type="component" value="Chromosome"/>
</dbReference>
<evidence type="ECO:0000313" key="3">
    <source>
        <dbReference type="Proteomes" id="UP000029518"/>
    </source>
</evidence>
<evidence type="ECO:0000313" key="2">
    <source>
        <dbReference type="EMBL" id="AIQ60918.1"/>
    </source>
</evidence>
<proteinExistence type="predicted"/>
<dbReference type="KEGG" id="pbd:PBOR_31310"/>
<dbReference type="InterPro" id="IPR018959">
    <property type="entry name" value="DUF1989"/>
</dbReference>
<accession>A0A089LP13</accession>
<organism evidence="2 3">
    <name type="scientific">Paenibacillus borealis</name>
    <dbReference type="NCBI Taxonomy" id="160799"/>
    <lineage>
        <taxon>Bacteria</taxon>
        <taxon>Bacillati</taxon>
        <taxon>Bacillota</taxon>
        <taxon>Bacilli</taxon>
        <taxon>Bacillales</taxon>
        <taxon>Paenibacillaceae</taxon>
        <taxon>Paenibacillus</taxon>
    </lineage>
</organism>